<gene>
    <name evidence="2" type="ORF">PMIN01_11311</name>
</gene>
<comment type="caution">
    <text evidence="2">The sequence shown here is derived from an EMBL/GenBank/DDBJ whole genome shotgun (WGS) entry which is preliminary data.</text>
</comment>
<reference evidence="2" key="1">
    <citation type="journal article" date="2020" name="Mol. Plant Microbe Interact.">
        <title>Genome Sequence of the Biocontrol Agent Coniothyrium minitans strain Conio (IMI 134523).</title>
        <authorList>
            <person name="Patel D."/>
            <person name="Shittu T.A."/>
            <person name="Baroncelli R."/>
            <person name="Muthumeenakshi S."/>
            <person name="Osborne T.H."/>
            <person name="Janganan T.K."/>
            <person name="Sreenivasaprasad S."/>
        </authorList>
    </citation>
    <scope>NUCLEOTIDE SEQUENCE</scope>
    <source>
        <strain evidence="2">Conio</strain>
    </source>
</reference>
<keyword evidence="1" id="KW-0472">Membrane</keyword>
<protein>
    <submittedName>
        <fullName evidence="2">Uncharacterized protein</fullName>
    </submittedName>
</protein>
<evidence type="ECO:0000313" key="2">
    <source>
        <dbReference type="EMBL" id="KAF9730442.1"/>
    </source>
</evidence>
<dbReference type="AlphaFoldDB" id="A0A9P6G7B9"/>
<feature type="transmembrane region" description="Helical" evidence="1">
    <location>
        <begin position="120"/>
        <end position="138"/>
    </location>
</feature>
<organism evidence="2 3">
    <name type="scientific">Paraphaeosphaeria minitans</name>
    <dbReference type="NCBI Taxonomy" id="565426"/>
    <lineage>
        <taxon>Eukaryota</taxon>
        <taxon>Fungi</taxon>
        <taxon>Dikarya</taxon>
        <taxon>Ascomycota</taxon>
        <taxon>Pezizomycotina</taxon>
        <taxon>Dothideomycetes</taxon>
        <taxon>Pleosporomycetidae</taxon>
        <taxon>Pleosporales</taxon>
        <taxon>Massarineae</taxon>
        <taxon>Didymosphaeriaceae</taxon>
        <taxon>Paraphaeosphaeria</taxon>
    </lineage>
</organism>
<dbReference type="OrthoDB" id="10586177at2759"/>
<dbReference type="EMBL" id="WJXW01000014">
    <property type="protein sequence ID" value="KAF9730442.1"/>
    <property type="molecule type" value="Genomic_DNA"/>
</dbReference>
<name>A0A9P6G7B9_9PLEO</name>
<keyword evidence="3" id="KW-1185">Reference proteome</keyword>
<evidence type="ECO:0000256" key="1">
    <source>
        <dbReference type="SAM" id="Phobius"/>
    </source>
</evidence>
<dbReference type="Proteomes" id="UP000756921">
    <property type="component" value="Unassembled WGS sequence"/>
</dbReference>
<accession>A0A9P6G7B9</accession>
<evidence type="ECO:0000313" key="3">
    <source>
        <dbReference type="Proteomes" id="UP000756921"/>
    </source>
</evidence>
<proteinExistence type="predicted"/>
<keyword evidence="1" id="KW-1133">Transmembrane helix</keyword>
<sequence length="235" mass="26158">MGETCTSNTHIHFLISPHVVLEAGKKLGLLAKERSRFLKQTLEVNLCREKALVQPREALNSGLVAEVLPELLEEEDLRDLIVSRQGVSAARDHVVVILGRRIFSVVCFARTVNMHFIDDIVSCLAYVWLFLFALPQLLRMALQANTLQRVHTRGTASSFDIIEGIAFFSRICPLSYIGGLEITSSETLSIFVTPRSPSTAFADLLDNHINQPPADDISAAYRQFLSDLQSPHNMA</sequence>
<keyword evidence="1" id="KW-0812">Transmembrane</keyword>